<dbReference type="OrthoDB" id="174925at2"/>
<evidence type="ECO:0008006" key="3">
    <source>
        <dbReference type="Google" id="ProtNLM"/>
    </source>
</evidence>
<dbReference type="Gene3D" id="3.40.50.150">
    <property type="entry name" value="Vaccinia Virus protein VP39"/>
    <property type="match status" value="1"/>
</dbReference>
<dbReference type="CDD" id="cd02440">
    <property type="entry name" value="AdoMet_MTases"/>
    <property type="match status" value="1"/>
</dbReference>
<comment type="caution">
    <text evidence="1">The sequence shown here is derived from an EMBL/GenBank/DDBJ whole genome shotgun (WGS) entry which is preliminary data.</text>
</comment>
<dbReference type="Pfam" id="PF13578">
    <property type="entry name" value="Methyltransf_24"/>
    <property type="match status" value="1"/>
</dbReference>
<dbReference type="RefSeq" id="WP_129610621.1">
    <property type="nucleotide sequence ID" value="NZ_UWOC01000171.1"/>
</dbReference>
<evidence type="ECO:0000313" key="1">
    <source>
        <dbReference type="EMBL" id="VCU10522.1"/>
    </source>
</evidence>
<name>A0A3S4BI67_9BRAD</name>
<organism evidence="1 2">
    <name type="scientific">Rhodoplanes serenus</name>
    <dbReference type="NCBI Taxonomy" id="200615"/>
    <lineage>
        <taxon>Bacteria</taxon>
        <taxon>Pseudomonadati</taxon>
        <taxon>Pseudomonadota</taxon>
        <taxon>Alphaproteobacteria</taxon>
        <taxon>Hyphomicrobiales</taxon>
        <taxon>Nitrobacteraceae</taxon>
        <taxon>Rhodoplanes</taxon>
    </lineage>
</organism>
<dbReference type="Proteomes" id="UP000289200">
    <property type="component" value="Unassembled WGS sequence"/>
</dbReference>
<dbReference type="AlphaFoldDB" id="A0A3S4BI67"/>
<keyword evidence="2" id="KW-1185">Reference proteome</keyword>
<dbReference type="InterPro" id="IPR029063">
    <property type="entry name" value="SAM-dependent_MTases_sf"/>
</dbReference>
<gene>
    <name evidence="1" type="ORF">RHODGE_RHODGE_03721</name>
</gene>
<protein>
    <recommendedName>
        <fullName evidence="3">Class I SAM-dependent methyltransferase</fullName>
    </recommendedName>
</protein>
<proteinExistence type="predicted"/>
<accession>A0A3S4BI67</accession>
<evidence type="ECO:0000313" key="2">
    <source>
        <dbReference type="Proteomes" id="UP000289200"/>
    </source>
</evidence>
<sequence>MLDLERLFAGKTFTTDWTSANIEVWQRHLASWRDRDCRILEIGSWEGRSALIFLALLPRGRITCVESFTGSIEHQGDPNLVGLEERFDANLTDEADRVEKMRGRSVPLLDRLVQEGRRFDVIYVDGSHRRDDVLVDAVLSWQLLADGGVMIFDDYLWDADDGLSAGNPGADVPKHAIDAFLALNAGAYTLLHRGYQVLIRRDAQVRPNARCKDGLVYPRTFRNLARFLSKRPLRRPPQDSLSS</sequence>
<reference evidence="2" key="1">
    <citation type="submission" date="2018-10" db="EMBL/GenBank/DDBJ databases">
        <authorList>
            <person name="Peiro R."/>
            <person name="Begona"/>
            <person name="Cbmso G."/>
            <person name="Lopez M."/>
            <person name="Gonzalez S."/>
            <person name="Sacristan E."/>
            <person name="Castillo E."/>
        </authorList>
    </citation>
    <scope>NUCLEOTIDE SEQUENCE [LARGE SCALE GENOMIC DNA]</scope>
</reference>
<dbReference type="EMBL" id="UWOC01000171">
    <property type="protein sequence ID" value="VCU10522.1"/>
    <property type="molecule type" value="Genomic_DNA"/>
</dbReference>
<dbReference type="SUPFAM" id="SSF53335">
    <property type="entry name" value="S-adenosyl-L-methionine-dependent methyltransferases"/>
    <property type="match status" value="1"/>
</dbReference>